<gene>
    <name evidence="7" type="ORF">JI751_09440</name>
</gene>
<dbReference type="PANTHER" id="PTHR38480:SF1">
    <property type="entry name" value="SLR0254 PROTEIN"/>
    <property type="match status" value="1"/>
</dbReference>
<accession>A0ABS1L812</accession>
<evidence type="ECO:0000256" key="5">
    <source>
        <dbReference type="SAM" id="Phobius"/>
    </source>
</evidence>
<name>A0ABS1L812_9ACTN</name>
<protein>
    <submittedName>
        <fullName evidence="7">RDD family protein</fullName>
    </submittedName>
</protein>
<dbReference type="EMBL" id="JAERSG010000002">
    <property type="protein sequence ID" value="MBL0747834.1"/>
    <property type="molecule type" value="Genomic_DNA"/>
</dbReference>
<evidence type="ECO:0000256" key="1">
    <source>
        <dbReference type="ARBA" id="ARBA00004141"/>
    </source>
</evidence>
<evidence type="ECO:0000313" key="7">
    <source>
        <dbReference type="EMBL" id="MBL0747834.1"/>
    </source>
</evidence>
<feature type="transmembrane region" description="Helical" evidence="5">
    <location>
        <begin position="21"/>
        <end position="40"/>
    </location>
</feature>
<reference evidence="7 8" key="1">
    <citation type="submission" date="2021-01" db="EMBL/GenBank/DDBJ databases">
        <title>Genome seq and assembly of Nocardiodes sp. G10.</title>
        <authorList>
            <person name="Chhetri G."/>
        </authorList>
    </citation>
    <scope>NUCLEOTIDE SEQUENCE [LARGE SCALE GENOMIC DNA]</scope>
    <source>
        <strain evidence="7 8">G10</strain>
    </source>
</reference>
<dbReference type="PANTHER" id="PTHR38480">
    <property type="entry name" value="SLR0254 PROTEIN"/>
    <property type="match status" value="1"/>
</dbReference>
<dbReference type="Proteomes" id="UP000636918">
    <property type="component" value="Unassembled WGS sequence"/>
</dbReference>
<feature type="transmembrane region" description="Helical" evidence="5">
    <location>
        <begin position="46"/>
        <end position="64"/>
    </location>
</feature>
<organism evidence="7 8">
    <name type="scientific">Nocardioides baculatus</name>
    <dbReference type="NCBI Taxonomy" id="2801337"/>
    <lineage>
        <taxon>Bacteria</taxon>
        <taxon>Bacillati</taxon>
        <taxon>Actinomycetota</taxon>
        <taxon>Actinomycetes</taxon>
        <taxon>Propionibacteriales</taxon>
        <taxon>Nocardioidaceae</taxon>
        <taxon>Nocardioides</taxon>
    </lineage>
</organism>
<dbReference type="InterPro" id="IPR010432">
    <property type="entry name" value="RDD"/>
</dbReference>
<dbReference type="Pfam" id="PF06271">
    <property type="entry name" value="RDD"/>
    <property type="match status" value="1"/>
</dbReference>
<evidence type="ECO:0000256" key="3">
    <source>
        <dbReference type="ARBA" id="ARBA00022989"/>
    </source>
</evidence>
<keyword evidence="2 5" id="KW-0812">Transmembrane</keyword>
<comment type="subcellular location">
    <subcellularLocation>
        <location evidence="1">Membrane</location>
        <topology evidence="1">Multi-pass membrane protein</topology>
    </subcellularLocation>
</comment>
<keyword evidence="8" id="KW-1185">Reference proteome</keyword>
<feature type="domain" description="RDD" evidence="6">
    <location>
        <begin position="19"/>
        <end position="135"/>
    </location>
</feature>
<evidence type="ECO:0000313" key="8">
    <source>
        <dbReference type="Proteomes" id="UP000636918"/>
    </source>
</evidence>
<keyword evidence="3 5" id="KW-1133">Transmembrane helix</keyword>
<evidence type="ECO:0000259" key="6">
    <source>
        <dbReference type="Pfam" id="PF06271"/>
    </source>
</evidence>
<sequence length="148" mass="16080">MTEREPARELALTPGILPRRWIGAWIDFVVLVLFLLVPDAVLGNDLYQRTLPVWLLLLVLYFPVSEGLTGRSLGKVVTGTRVVTAEGDLPGLRRAAIRTLTRLVEVNPFLLGGVPAGIAVLSSRHRQRLGDMAAGTFVVRAADLPSST</sequence>
<evidence type="ECO:0000256" key="4">
    <source>
        <dbReference type="ARBA" id="ARBA00023136"/>
    </source>
</evidence>
<keyword evidence="4 5" id="KW-0472">Membrane</keyword>
<proteinExistence type="predicted"/>
<evidence type="ECO:0000256" key="2">
    <source>
        <dbReference type="ARBA" id="ARBA00022692"/>
    </source>
</evidence>
<comment type="caution">
    <text evidence="7">The sequence shown here is derived from an EMBL/GenBank/DDBJ whole genome shotgun (WGS) entry which is preliminary data.</text>
</comment>
<dbReference type="RefSeq" id="WP_201935717.1">
    <property type="nucleotide sequence ID" value="NZ_JAERSG010000002.1"/>
</dbReference>